<evidence type="ECO:0000313" key="1">
    <source>
        <dbReference type="EMBL" id="KKL56635.1"/>
    </source>
</evidence>
<dbReference type="EMBL" id="LAZR01030427">
    <property type="protein sequence ID" value="KKL56635.1"/>
    <property type="molecule type" value="Genomic_DNA"/>
</dbReference>
<sequence>MAENILDIVTKVDRPTYTIDGEAFELRHPNELSMTEFHTLSKMGGALITFGDQFSDNPEKSFEEIRKVIDELLDLVTPDLPKKIRETLNPFLVMRILEAFIELSRIEQKPGDQQVLSKSSPGSQ</sequence>
<feature type="non-terminal residue" evidence="1">
    <location>
        <position position="124"/>
    </location>
</feature>
<protein>
    <submittedName>
        <fullName evidence="1">Uncharacterized protein</fullName>
    </submittedName>
</protein>
<name>A0A0F9FH86_9ZZZZ</name>
<reference evidence="1" key="1">
    <citation type="journal article" date="2015" name="Nature">
        <title>Complex archaea that bridge the gap between prokaryotes and eukaryotes.</title>
        <authorList>
            <person name="Spang A."/>
            <person name="Saw J.H."/>
            <person name="Jorgensen S.L."/>
            <person name="Zaremba-Niedzwiedzka K."/>
            <person name="Martijn J."/>
            <person name="Lind A.E."/>
            <person name="van Eijk R."/>
            <person name="Schleper C."/>
            <person name="Guy L."/>
            <person name="Ettema T.J."/>
        </authorList>
    </citation>
    <scope>NUCLEOTIDE SEQUENCE</scope>
</reference>
<proteinExistence type="predicted"/>
<dbReference type="AlphaFoldDB" id="A0A0F9FH86"/>
<comment type="caution">
    <text evidence="1">The sequence shown here is derived from an EMBL/GenBank/DDBJ whole genome shotgun (WGS) entry which is preliminary data.</text>
</comment>
<organism evidence="1">
    <name type="scientific">marine sediment metagenome</name>
    <dbReference type="NCBI Taxonomy" id="412755"/>
    <lineage>
        <taxon>unclassified sequences</taxon>
        <taxon>metagenomes</taxon>
        <taxon>ecological metagenomes</taxon>
    </lineage>
</organism>
<accession>A0A0F9FH86</accession>
<gene>
    <name evidence="1" type="ORF">LCGC14_2243420</name>
</gene>